<protein>
    <submittedName>
        <fullName evidence="1">Uncharacterized protein</fullName>
    </submittedName>
</protein>
<comment type="caution">
    <text evidence="1">The sequence shown here is derived from an EMBL/GenBank/DDBJ whole genome shotgun (WGS) entry which is preliminary data.</text>
</comment>
<proteinExistence type="predicted"/>
<gene>
    <name evidence="1" type="ORF">E0H31_25405</name>
</gene>
<evidence type="ECO:0000313" key="2">
    <source>
        <dbReference type="Proteomes" id="UP000291866"/>
    </source>
</evidence>
<accession>A0A8G2IUK9</accession>
<dbReference type="EMBL" id="SJLU01000014">
    <property type="protein sequence ID" value="TBX89018.1"/>
    <property type="molecule type" value="Genomic_DNA"/>
</dbReference>
<reference evidence="1 2" key="1">
    <citation type="submission" date="2019-02" db="EMBL/GenBank/DDBJ databases">
        <title>The competitiveness to form nodules shapes the capacities of Rhizobium leguminosarum sv viciae communities to promote symbiosis with specific hosts.</title>
        <authorList>
            <person name="Boivin S."/>
            <person name="Lepetit M."/>
        </authorList>
    </citation>
    <scope>NUCLEOTIDE SEQUENCE [LARGE SCALE GENOMIC DNA]</scope>
    <source>
        <strain evidence="1 2">SPF4F3</strain>
    </source>
</reference>
<sequence length="61" mass="6298">MSQGSSAPKSLGAGNSLQARIESFTAQTRGGWIPVTSTGMRLGRRRVALSEACVAGEITCS</sequence>
<dbReference type="Proteomes" id="UP000291866">
    <property type="component" value="Unassembled WGS sequence"/>
</dbReference>
<name>A0A8G2IUK9_RHILV</name>
<evidence type="ECO:0000313" key="1">
    <source>
        <dbReference type="EMBL" id="TBX89018.1"/>
    </source>
</evidence>
<dbReference type="AlphaFoldDB" id="A0A8G2IUK9"/>
<organism evidence="1 2">
    <name type="scientific">Rhizobium leguminosarum bv. viciae</name>
    <dbReference type="NCBI Taxonomy" id="387"/>
    <lineage>
        <taxon>Bacteria</taxon>
        <taxon>Pseudomonadati</taxon>
        <taxon>Pseudomonadota</taxon>
        <taxon>Alphaproteobacteria</taxon>
        <taxon>Hyphomicrobiales</taxon>
        <taxon>Rhizobiaceae</taxon>
        <taxon>Rhizobium/Agrobacterium group</taxon>
        <taxon>Rhizobium</taxon>
    </lineage>
</organism>